<evidence type="ECO:0000313" key="2">
    <source>
        <dbReference type="Proteomes" id="UP000186720"/>
    </source>
</evidence>
<accession>A0A1Q6A2U1</accession>
<dbReference type="Proteomes" id="UP000186720">
    <property type="component" value="Unassembled WGS sequence"/>
</dbReference>
<keyword evidence="2" id="KW-1185">Reference proteome</keyword>
<dbReference type="EMBL" id="MPPL01000001">
    <property type="protein sequence ID" value="OKS88335.1"/>
    <property type="molecule type" value="Genomic_DNA"/>
</dbReference>
<gene>
    <name evidence="1" type="ORF">RG47T_3801</name>
</gene>
<protein>
    <submittedName>
        <fullName evidence="1">Uncharacterized protein</fullName>
    </submittedName>
</protein>
<sequence>MLAYTCVNIAFKRCTIAAGGIKVLLYKAARLKPGLLFKAS</sequence>
<dbReference type="AlphaFoldDB" id="A0A1Q6A2U1"/>
<comment type="caution">
    <text evidence="1">The sequence shown here is derived from an EMBL/GenBank/DDBJ whole genome shotgun (WGS) entry which is preliminary data.</text>
</comment>
<reference evidence="1 2" key="1">
    <citation type="submission" date="2016-11" db="EMBL/GenBank/DDBJ databases">
        <title>Whole Genome Sequencing of Mucilaginibacter polytrichastri RG4-7(T) isolated from the moss sample.</title>
        <authorList>
            <person name="Li Y."/>
        </authorList>
    </citation>
    <scope>NUCLEOTIDE SEQUENCE [LARGE SCALE GENOMIC DNA]</scope>
    <source>
        <strain evidence="1 2">RG4-7</strain>
    </source>
</reference>
<proteinExistence type="predicted"/>
<name>A0A1Q6A2U1_9SPHI</name>
<evidence type="ECO:0000313" key="1">
    <source>
        <dbReference type="EMBL" id="OKS88335.1"/>
    </source>
</evidence>
<organism evidence="1 2">
    <name type="scientific">Mucilaginibacter polytrichastri</name>
    <dbReference type="NCBI Taxonomy" id="1302689"/>
    <lineage>
        <taxon>Bacteria</taxon>
        <taxon>Pseudomonadati</taxon>
        <taxon>Bacteroidota</taxon>
        <taxon>Sphingobacteriia</taxon>
        <taxon>Sphingobacteriales</taxon>
        <taxon>Sphingobacteriaceae</taxon>
        <taxon>Mucilaginibacter</taxon>
    </lineage>
</organism>